<feature type="coiled-coil region" evidence="1">
    <location>
        <begin position="324"/>
        <end position="401"/>
    </location>
</feature>
<proteinExistence type="predicted"/>
<sequence>MQQNSSFDDKVRMEIENQFELRDESQELAEDQRLNKYLTPQKQDNFKLDDKIDDGQESPHFTCQVKNYRESTEQKHNSEKENVTIQKKDEFQINMHFTPKKNECMFQELNNLMIQVQERIQNLSQLSPCTNEISQCNGTYSEIKQQLFEIEKVYRSKDDELSQLNIQLEKEFNACKNQKYLDQTTNSQMNQSFDIIKRYQQLKEIKKNKLQKFKKNYHEQYNQLRSELQELKCTVQQMFLKNSFSLEKEQQIMEFCKVFNQKYRFIEEISFNDYNIPVLEDQKQESPKLKDEQNLNSFIQILMKQFNINQGDIETIKKQIIECVINQKEMIEQQQKQLEIIQTNQNLSANQQINKLKTINDELQNELIQLNQHKEFQQKTLDQTKKEVYELKQQLEFIQKIDYVILNTKLLQFEQTQMKQQQRQIQITSIIFEQLMQSTSFKSQIKDVLNEQTQYLKIYFNKAIEIINKQNLQQDEDPLKYLNYHQQTTQKMLDTICIEYSKMIKQIQQQREEFMSSL</sequence>
<dbReference type="EMBL" id="CAJJDO010000009">
    <property type="protein sequence ID" value="CAD8140638.1"/>
    <property type="molecule type" value="Genomic_DNA"/>
</dbReference>
<protein>
    <submittedName>
        <fullName evidence="3">Uncharacterized protein</fullName>
    </submittedName>
</protein>
<name>A0A8S1SL42_9CILI</name>
<dbReference type="Proteomes" id="UP000689195">
    <property type="component" value="Unassembled WGS sequence"/>
</dbReference>
<gene>
    <name evidence="3" type="ORF">PPENT_87.1.T0090206</name>
</gene>
<reference evidence="3" key="1">
    <citation type="submission" date="2021-01" db="EMBL/GenBank/DDBJ databases">
        <authorList>
            <consortium name="Genoscope - CEA"/>
            <person name="William W."/>
        </authorList>
    </citation>
    <scope>NUCLEOTIDE SEQUENCE</scope>
</reference>
<evidence type="ECO:0000256" key="2">
    <source>
        <dbReference type="SAM" id="MobiDB-lite"/>
    </source>
</evidence>
<keyword evidence="1" id="KW-0175">Coiled coil</keyword>
<evidence type="ECO:0000313" key="3">
    <source>
        <dbReference type="EMBL" id="CAD8140638.1"/>
    </source>
</evidence>
<comment type="caution">
    <text evidence="3">The sequence shown here is derived from an EMBL/GenBank/DDBJ whole genome shotgun (WGS) entry which is preliminary data.</text>
</comment>
<accession>A0A8S1SL42</accession>
<feature type="coiled-coil region" evidence="1">
    <location>
        <begin position="196"/>
        <end position="241"/>
    </location>
</feature>
<dbReference type="OrthoDB" id="305682at2759"/>
<feature type="region of interest" description="Disordered" evidence="2">
    <location>
        <begin position="36"/>
        <end position="59"/>
    </location>
</feature>
<organism evidence="3 4">
    <name type="scientific">Paramecium pentaurelia</name>
    <dbReference type="NCBI Taxonomy" id="43138"/>
    <lineage>
        <taxon>Eukaryota</taxon>
        <taxon>Sar</taxon>
        <taxon>Alveolata</taxon>
        <taxon>Ciliophora</taxon>
        <taxon>Intramacronucleata</taxon>
        <taxon>Oligohymenophorea</taxon>
        <taxon>Peniculida</taxon>
        <taxon>Parameciidae</taxon>
        <taxon>Paramecium</taxon>
    </lineage>
</organism>
<dbReference type="AlphaFoldDB" id="A0A8S1SL42"/>
<keyword evidence="4" id="KW-1185">Reference proteome</keyword>
<evidence type="ECO:0000256" key="1">
    <source>
        <dbReference type="SAM" id="Coils"/>
    </source>
</evidence>
<feature type="compositionally biased region" description="Basic and acidic residues" evidence="2">
    <location>
        <begin position="44"/>
        <end position="54"/>
    </location>
</feature>
<evidence type="ECO:0000313" key="4">
    <source>
        <dbReference type="Proteomes" id="UP000689195"/>
    </source>
</evidence>